<feature type="transmembrane region" description="Helical" evidence="9">
    <location>
        <begin position="189"/>
        <end position="210"/>
    </location>
</feature>
<evidence type="ECO:0000313" key="10">
    <source>
        <dbReference type="EMBL" id="MCJ0764900.1"/>
    </source>
</evidence>
<feature type="transmembrane region" description="Helical" evidence="9">
    <location>
        <begin position="258"/>
        <end position="275"/>
    </location>
</feature>
<evidence type="ECO:0000313" key="11">
    <source>
        <dbReference type="Proteomes" id="UP001139447"/>
    </source>
</evidence>
<evidence type="ECO:0000256" key="4">
    <source>
        <dbReference type="ARBA" id="ARBA00022692"/>
    </source>
</evidence>
<keyword evidence="7 9" id="KW-0472">Membrane</keyword>
<feature type="transmembrane region" description="Helical" evidence="9">
    <location>
        <begin position="135"/>
        <end position="159"/>
    </location>
</feature>
<keyword evidence="3" id="KW-1003">Cell membrane</keyword>
<dbReference type="EMBL" id="JALGBI010000002">
    <property type="protein sequence ID" value="MCJ0764900.1"/>
    <property type="molecule type" value="Genomic_DNA"/>
</dbReference>
<evidence type="ECO:0000256" key="2">
    <source>
        <dbReference type="ARBA" id="ARBA00022448"/>
    </source>
</evidence>
<sequence length="288" mass="29886">MNLFTQSIISGLMAGAVYALLAVGLIITFRTSRILNLAYGETYAITGLTVALLMNAGVPLWLAIAVALALAVAFSVALDRFVLQPRSHWPIPMLILVTLGVAFVSRGVLLVLAGIDPLSFPRLVAGKPLRWFGGALPPQGLLLIIAGIAAAYAATVFLATTRLGKQLRACAANPDAAQLLGVNVGRARAIAFGIAGLLGGLAAVLLVPLTSVDFQAGLAMTLRGFIAAALAGMVPARGVPAGLCLGLFESFVSTYVDALAQDPIVFLVLIVIALWQSRRIRHGGGVRA</sequence>
<dbReference type="GO" id="GO:0005886">
    <property type="term" value="C:plasma membrane"/>
    <property type="evidence" value="ECO:0007669"/>
    <property type="project" value="UniProtKB-SubCell"/>
</dbReference>
<dbReference type="GO" id="GO:0006865">
    <property type="term" value="P:amino acid transport"/>
    <property type="evidence" value="ECO:0007669"/>
    <property type="project" value="UniProtKB-KW"/>
</dbReference>
<keyword evidence="11" id="KW-1185">Reference proteome</keyword>
<gene>
    <name evidence="10" type="ORF">MMF98_16915</name>
</gene>
<proteinExistence type="inferred from homology"/>
<comment type="subcellular location">
    <subcellularLocation>
        <location evidence="1">Cell membrane</location>
        <topology evidence="1">Multi-pass membrane protein</topology>
    </subcellularLocation>
</comment>
<organism evidence="10 11">
    <name type="scientific">Variovorax terrae</name>
    <dbReference type="NCBI Taxonomy" id="2923278"/>
    <lineage>
        <taxon>Bacteria</taxon>
        <taxon>Pseudomonadati</taxon>
        <taxon>Pseudomonadota</taxon>
        <taxon>Betaproteobacteria</taxon>
        <taxon>Burkholderiales</taxon>
        <taxon>Comamonadaceae</taxon>
        <taxon>Variovorax</taxon>
    </lineage>
</organism>
<evidence type="ECO:0000256" key="8">
    <source>
        <dbReference type="ARBA" id="ARBA00037998"/>
    </source>
</evidence>
<dbReference type="AlphaFoldDB" id="A0A9X2APH5"/>
<evidence type="ECO:0000256" key="6">
    <source>
        <dbReference type="ARBA" id="ARBA00022989"/>
    </source>
</evidence>
<comment type="similarity">
    <text evidence="8">Belongs to the binding-protein-dependent transport system permease family. LivHM subfamily.</text>
</comment>
<reference evidence="10" key="1">
    <citation type="submission" date="2022-03" db="EMBL/GenBank/DDBJ databases">
        <authorList>
            <person name="Woo C.Y."/>
        </authorList>
    </citation>
    <scope>NUCLEOTIDE SEQUENCE</scope>
    <source>
        <strain evidence="10">CYS-02</strain>
    </source>
</reference>
<protein>
    <submittedName>
        <fullName evidence="10">Branched-chain amino acid ABC transporter permease</fullName>
    </submittedName>
</protein>
<dbReference type="Pfam" id="PF02653">
    <property type="entry name" value="BPD_transp_2"/>
    <property type="match status" value="1"/>
</dbReference>
<dbReference type="Proteomes" id="UP001139447">
    <property type="component" value="Unassembled WGS sequence"/>
</dbReference>
<evidence type="ECO:0000256" key="1">
    <source>
        <dbReference type="ARBA" id="ARBA00004651"/>
    </source>
</evidence>
<dbReference type="RefSeq" id="WP_243307873.1">
    <property type="nucleotide sequence ID" value="NZ_JALGBI010000002.1"/>
</dbReference>
<dbReference type="InterPro" id="IPR001851">
    <property type="entry name" value="ABC_transp_permease"/>
</dbReference>
<evidence type="ECO:0000256" key="3">
    <source>
        <dbReference type="ARBA" id="ARBA00022475"/>
    </source>
</evidence>
<dbReference type="GO" id="GO:0022857">
    <property type="term" value="F:transmembrane transporter activity"/>
    <property type="evidence" value="ECO:0007669"/>
    <property type="project" value="InterPro"/>
</dbReference>
<feature type="transmembrane region" description="Helical" evidence="9">
    <location>
        <begin position="94"/>
        <end position="115"/>
    </location>
</feature>
<name>A0A9X2APH5_9BURK</name>
<evidence type="ECO:0000256" key="5">
    <source>
        <dbReference type="ARBA" id="ARBA00022970"/>
    </source>
</evidence>
<dbReference type="PANTHER" id="PTHR11795:SF450">
    <property type="entry name" value="ABC TRANSPORTER PERMEASE PROTEIN"/>
    <property type="match status" value="1"/>
</dbReference>
<keyword evidence="4 9" id="KW-0812">Transmembrane</keyword>
<comment type="caution">
    <text evidence="10">The sequence shown here is derived from an EMBL/GenBank/DDBJ whole genome shotgun (WGS) entry which is preliminary data.</text>
</comment>
<feature type="transmembrane region" description="Helical" evidence="9">
    <location>
        <begin position="6"/>
        <end position="27"/>
    </location>
</feature>
<keyword evidence="6 9" id="KW-1133">Transmembrane helix</keyword>
<dbReference type="InterPro" id="IPR052157">
    <property type="entry name" value="BCAA_transport_permease"/>
</dbReference>
<evidence type="ECO:0000256" key="9">
    <source>
        <dbReference type="SAM" id="Phobius"/>
    </source>
</evidence>
<keyword evidence="5" id="KW-0029">Amino-acid transport</keyword>
<dbReference type="CDD" id="cd06582">
    <property type="entry name" value="TM_PBP1_LivH_like"/>
    <property type="match status" value="1"/>
</dbReference>
<feature type="transmembrane region" description="Helical" evidence="9">
    <location>
        <begin position="60"/>
        <end position="82"/>
    </location>
</feature>
<evidence type="ECO:0000256" key="7">
    <source>
        <dbReference type="ARBA" id="ARBA00023136"/>
    </source>
</evidence>
<keyword evidence="2" id="KW-0813">Transport</keyword>
<accession>A0A9X2APH5</accession>
<dbReference type="PANTHER" id="PTHR11795">
    <property type="entry name" value="BRANCHED-CHAIN AMINO ACID TRANSPORT SYSTEM PERMEASE PROTEIN LIVH"/>
    <property type="match status" value="1"/>
</dbReference>